<dbReference type="HOGENOM" id="CLU_006533_0_2_9"/>
<dbReference type="GO" id="GO:0016301">
    <property type="term" value="F:kinase activity"/>
    <property type="evidence" value="ECO:0007669"/>
    <property type="project" value="UniProtKB-KW"/>
</dbReference>
<dbReference type="OrthoDB" id="9795390at2"/>
<keyword evidence="5" id="KW-1185">Reference proteome</keyword>
<dbReference type="InterPro" id="IPR050154">
    <property type="entry name" value="UbiB_kinase"/>
</dbReference>
<sequence length="560" mass="63583">MVINRKLNIKRYREIITVFAKHGFGLIIDQLGIFDYLKMKKHGTEAENSNSKLSVGERLRISLEELGPTFVKIGQILSTQVDIVPRDIVEELKKLQSSVQPFSYNEAKSVIESEFEDTLENIFKEFSQEPIASASISQVHYAVLNSGEKVAVKVQRPGIEKVISQDLNILRDLAYFVDNHTKFGKIYDFSSMVNEFEYTIKNELDFTREGENADTFRDNFSKDKVVKVPEVNWTYTSRRVLTMEYIEGIGIDDHEGLEKDGINKKETAKRIAESLCNQILRDGFFHADPHPGNIKVLKDGTVVFLDLGMVGRVSESRRKIISKLFVAVANKDARRAARAVIELDAMYDKKNIKKFEQDVDLMLDKYLTMPWSKINVGEVFYEVFNIAFLNGIKLPREFTMLAKAFATVQSILEQLAPELNTIEVAKPIAKKLMLQSYSPQNISLALRRNATAYKDLISELPFYIQNLLEKAEDGELTFQIKIKDLDKIQKRFDRAVNRISFSVILLAVCIVITGIIIGSSQNAPEGSKMYLLNVTALRIGIIVAVSIVLVVIISMLRSDR</sequence>
<keyword evidence="2" id="KW-0472">Membrane</keyword>
<protein>
    <submittedName>
        <fullName evidence="4">Putative unusual protein kinase</fullName>
    </submittedName>
</protein>
<dbReference type="Pfam" id="PF03109">
    <property type="entry name" value="ABC1"/>
    <property type="match status" value="1"/>
</dbReference>
<feature type="domain" description="ABC1 atypical kinase-like" evidence="3">
    <location>
        <begin position="94"/>
        <end position="338"/>
    </location>
</feature>
<feature type="transmembrane region" description="Helical" evidence="2">
    <location>
        <begin position="530"/>
        <end position="556"/>
    </location>
</feature>
<feature type="transmembrane region" description="Helical" evidence="2">
    <location>
        <begin position="499"/>
        <end position="518"/>
    </location>
</feature>
<reference evidence="5" key="1">
    <citation type="submission" date="2011-12" db="EMBL/GenBank/DDBJ databases">
        <title>Complete sequence of Clostridium clariflavum DSM 19732.</title>
        <authorList>
            <consortium name="US DOE Joint Genome Institute"/>
            <person name="Lucas S."/>
            <person name="Han J."/>
            <person name="Lapidus A."/>
            <person name="Cheng J.-F."/>
            <person name="Goodwin L."/>
            <person name="Pitluck S."/>
            <person name="Peters L."/>
            <person name="Teshima H."/>
            <person name="Detter J.C."/>
            <person name="Han C."/>
            <person name="Tapia R."/>
            <person name="Land M."/>
            <person name="Hauser L."/>
            <person name="Kyrpides N."/>
            <person name="Ivanova N."/>
            <person name="Pagani I."/>
            <person name="Kitzmiller T."/>
            <person name="Lynd L."/>
            <person name="Izquierdo J."/>
            <person name="Woyke T."/>
        </authorList>
    </citation>
    <scope>NUCLEOTIDE SEQUENCE [LARGE SCALE GENOMIC DNA]</scope>
    <source>
        <strain evidence="5">DSM 19732 / NBRC 101661 / EBR45</strain>
    </source>
</reference>
<name>G8M2N0_ACECE</name>
<reference evidence="4 5" key="2">
    <citation type="journal article" date="2012" name="Stand. Genomic Sci.">
        <title>Complete Genome Sequence of Clostridium clariflavum DSM 19732.</title>
        <authorList>
            <person name="Izquierdo J.A."/>
            <person name="Goodwin L."/>
            <person name="Davenport K.W."/>
            <person name="Teshima H."/>
            <person name="Bruce D."/>
            <person name="Detter C."/>
            <person name="Tapia R."/>
            <person name="Han S."/>
            <person name="Land M."/>
            <person name="Hauser L."/>
            <person name="Jeffries C.D."/>
            <person name="Han J."/>
            <person name="Pitluck S."/>
            <person name="Nolan M."/>
            <person name="Chen A."/>
            <person name="Huntemann M."/>
            <person name="Mavromatis K."/>
            <person name="Mikhailova N."/>
            <person name="Liolios K."/>
            <person name="Woyke T."/>
            <person name="Lynd L.R."/>
        </authorList>
    </citation>
    <scope>NUCLEOTIDE SEQUENCE [LARGE SCALE GENOMIC DNA]</scope>
    <source>
        <strain evidence="5">DSM 19732 / NBRC 101661 / EBR45</strain>
    </source>
</reference>
<keyword evidence="4" id="KW-0808">Transferase</keyword>
<evidence type="ECO:0000256" key="1">
    <source>
        <dbReference type="ARBA" id="ARBA00009670"/>
    </source>
</evidence>
<dbReference type="InterPro" id="IPR011009">
    <property type="entry name" value="Kinase-like_dom_sf"/>
</dbReference>
<dbReference type="AlphaFoldDB" id="G8M2N0"/>
<evidence type="ECO:0000259" key="3">
    <source>
        <dbReference type="Pfam" id="PF03109"/>
    </source>
</evidence>
<dbReference type="Proteomes" id="UP000005435">
    <property type="component" value="Chromosome"/>
</dbReference>
<evidence type="ECO:0000256" key="2">
    <source>
        <dbReference type="SAM" id="Phobius"/>
    </source>
</evidence>
<keyword evidence="2" id="KW-1133">Transmembrane helix</keyword>
<proteinExistence type="inferred from homology"/>
<dbReference type="PANTHER" id="PTHR10566:SF113">
    <property type="entry name" value="PROTEIN ACTIVITY OF BC1 COMPLEX KINASE 7, CHLOROPLASTIC"/>
    <property type="match status" value="1"/>
</dbReference>
<dbReference type="SUPFAM" id="SSF56112">
    <property type="entry name" value="Protein kinase-like (PK-like)"/>
    <property type="match status" value="1"/>
</dbReference>
<dbReference type="CDD" id="cd05121">
    <property type="entry name" value="ABC1_ADCK3-like"/>
    <property type="match status" value="1"/>
</dbReference>
<dbReference type="EMBL" id="CP003065">
    <property type="protein sequence ID" value="AEV67104.1"/>
    <property type="molecule type" value="Genomic_DNA"/>
</dbReference>
<comment type="similarity">
    <text evidence="1">Belongs to the protein kinase superfamily. ADCK protein kinase family.</text>
</comment>
<gene>
    <name evidence="4" type="ordered locus">Clocl_0368</name>
</gene>
<evidence type="ECO:0000313" key="5">
    <source>
        <dbReference type="Proteomes" id="UP000005435"/>
    </source>
</evidence>
<dbReference type="RefSeq" id="WP_014253736.1">
    <property type="nucleotide sequence ID" value="NC_016627.1"/>
</dbReference>
<accession>G8M2N0</accession>
<dbReference type="KEGG" id="ccl:Clocl_0368"/>
<dbReference type="eggNOG" id="COG0661">
    <property type="taxonomic scope" value="Bacteria"/>
</dbReference>
<dbReference type="PANTHER" id="PTHR10566">
    <property type="entry name" value="CHAPERONE-ACTIVITY OF BC1 COMPLEX CABC1 -RELATED"/>
    <property type="match status" value="1"/>
</dbReference>
<keyword evidence="2" id="KW-0812">Transmembrane</keyword>
<organism evidence="4 5">
    <name type="scientific">Acetivibrio clariflavus (strain DSM 19732 / NBRC 101661 / EBR45)</name>
    <name type="common">Clostridium clariflavum</name>
    <dbReference type="NCBI Taxonomy" id="720554"/>
    <lineage>
        <taxon>Bacteria</taxon>
        <taxon>Bacillati</taxon>
        <taxon>Bacillota</taxon>
        <taxon>Clostridia</taxon>
        <taxon>Eubacteriales</taxon>
        <taxon>Oscillospiraceae</taxon>
        <taxon>Acetivibrio</taxon>
    </lineage>
</organism>
<dbReference type="InterPro" id="IPR004147">
    <property type="entry name" value="ABC1_dom"/>
</dbReference>
<dbReference type="STRING" id="720554.Clocl_0368"/>
<evidence type="ECO:0000313" key="4">
    <source>
        <dbReference type="EMBL" id="AEV67104.1"/>
    </source>
</evidence>
<keyword evidence="4" id="KW-0418">Kinase</keyword>